<keyword evidence="4" id="KW-1185">Reference proteome</keyword>
<dbReference type="PANTHER" id="PTHR30575:SF0">
    <property type="entry name" value="XAA-ARG DIPEPTIDASE"/>
    <property type="match status" value="1"/>
</dbReference>
<organism evidence="3 4">
    <name type="scientific">Rhipicephalus sanguineus</name>
    <name type="common">Brown dog tick</name>
    <name type="synonym">Ixodes sanguineus</name>
    <dbReference type="NCBI Taxonomy" id="34632"/>
    <lineage>
        <taxon>Eukaryota</taxon>
        <taxon>Metazoa</taxon>
        <taxon>Ecdysozoa</taxon>
        <taxon>Arthropoda</taxon>
        <taxon>Chelicerata</taxon>
        <taxon>Arachnida</taxon>
        <taxon>Acari</taxon>
        <taxon>Parasitiformes</taxon>
        <taxon>Ixodida</taxon>
        <taxon>Ixodoidea</taxon>
        <taxon>Ixodidae</taxon>
        <taxon>Rhipicephalinae</taxon>
        <taxon>Rhipicephalus</taxon>
        <taxon>Rhipicephalus</taxon>
    </lineage>
</organism>
<dbReference type="Pfam" id="PF01546">
    <property type="entry name" value="Peptidase_M20"/>
    <property type="match status" value="1"/>
</dbReference>
<reference evidence="3" key="2">
    <citation type="submission" date="2021-09" db="EMBL/GenBank/DDBJ databases">
        <authorList>
            <person name="Jia N."/>
            <person name="Wang J."/>
            <person name="Shi W."/>
            <person name="Du L."/>
            <person name="Sun Y."/>
            <person name="Zhan W."/>
            <person name="Jiang J."/>
            <person name="Wang Q."/>
            <person name="Zhang B."/>
            <person name="Ji P."/>
            <person name="Sakyi L.B."/>
            <person name="Cui X."/>
            <person name="Yuan T."/>
            <person name="Jiang B."/>
            <person name="Yang W."/>
            <person name="Lam T.T.-Y."/>
            <person name="Chang Q."/>
            <person name="Ding S."/>
            <person name="Wang X."/>
            <person name="Zhu J."/>
            <person name="Ruan X."/>
            <person name="Zhao L."/>
            <person name="Wei J."/>
            <person name="Que T."/>
            <person name="Du C."/>
            <person name="Cheng J."/>
            <person name="Dai P."/>
            <person name="Han X."/>
            <person name="Huang E."/>
            <person name="Gao Y."/>
            <person name="Liu J."/>
            <person name="Shao H."/>
            <person name="Ye R."/>
            <person name="Li L."/>
            <person name="Wei W."/>
            <person name="Wang X."/>
            <person name="Wang C."/>
            <person name="Huo Q."/>
            <person name="Li W."/>
            <person name="Guo W."/>
            <person name="Chen H."/>
            <person name="Chen S."/>
            <person name="Zhou L."/>
            <person name="Zhou L."/>
            <person name="Ni X."/>
            <person name="Tian J."/>
            <person name="Zhou Y."/>
            <person name="Sheng Y."/>
            <person name="Liu T."/>
            <person name="Pan Y."/>
            <person name="Xia L."/>
            <person name="Li J."/>
            <person name="Zhao F."/>
            <person name="Cao W."/>
        </authorList>
    </citation>
    <scope>NUCLEOTIDE SEQUENCE</scope>
    <source>
        <strain evidence="3">Rsan-2018</strain>
        <tissue evidence="3">Larvae</tissue>
    </source>
</reference>
<reference evidence="3" key="1">
    <citation type="journal article" date="2020" name="Cell">
        <title>Large-Scale Comparative Analyses of Tick Genomes Elucidate Their Genetic Diversity and Vector Capacities.</title>
        <authorList>
            <consortium name="Tick Genome and Microbiome Consortium (TIGMIC)"/>
            <person name="Jia N."/>
            <person name="Wang J."/>
            <person name="Shi W."/>
            <person name="Du L."/>
            <person name="Sun Y."/>
            <person name="Zhan W."/>
            <person name="Jiang J.F."/>
            <person name="Wang Q."/>
            <person name="Zhang B."/>
            <person name="Ji P."/>
            <person name="Bell-Sakyi L."/>
            <person name="Cui X.M."/>
            <person name="Yuan T.T."/>
            <person name="Jiang B.G."/>
            <person name="Yang W.F."/>
            <person name="Lam T.T."/>
            <person name="Chang Q.C."/>
            <person name="Ding S.J."/>
            <person name="Wang X.J."/>
            <person name="Zhu J.G."/>
            <person name="Ruan X.D."/>
            <person name="Zhao L."/>
            <person name="Wei J.T."/>
            <person name="Ye R.Z."/>
            <person name="Que T.C."/>
            <person name="Du C.H."/>
            <person name="Zhou Y.H."/>
            <person name="Cheng J.X."/>
            <person name="Dai P.F."/>
            <person name="Guo W.B."/>
            <person name="Han X.H."/>
            <person name="Huang E.J."/>
            <person name="Li L.F."/>
            <person name="Wei W."/>
            <person name="Gao Y.C."/>
            <person name="Liu J.Z."/>
            <person name="Shao H.Z."/>
            <person name="Wang X."/>
            <person name="Wang C.C."/>
            <person name="Yang T.C."/>
            <person name="Huo Q.B."/>
            <person name="Li W."/>
            <person name="Chen H.Y."/>
            <person name="Chen S.E."/>
            <person name="Zhou L.G."/>
            <person name="Ni X.B."/>
            <person name="Tian J.H."/>
            <person name="Sheng Y."/>
            <person name="Liu T."/>
            <person name="Pan Y.S."/>
            <person name="Xia L.Y."/>
            <person name="Li J."/>
            <person name="Zhao F."/>
            <person name="Cao W.C."/>
        </authorList>
    </citation>
    <scope>NUCLEOTIDE SEQUENCE</scope>
    <source>
        <strain evidence="3">Rsan-2018</strain>
    </source>
</reference>
<protein>
    <recommendedName>
        <fullName evidence="1">Peptidase M20 domain-containing protein 2</fullName>
    </recommendedName>
</protein>
<dbReference type="FunFam" id="3.30.70.360:FF:000004">
    <property type="entry name" value="Peptidase M20 domain-containing protein 2"/>
    <property type="match status" value="1"/>
</dbReference>
<dbReference type="NCBIfam" id="TIGR01891">
    <property type="entry name" value="amidohydrolases"/>
    <property type="match status" value="1"/>
</dbReference>
<dbReference type="Gene3D" id="3.30.70.360">
    <property type="match status" value="1"/>
</dbReference>
<dbReference type="InterPro" id="IPR011650">
    <property type="entry name" value="Peptidase_M20_dimer"/>
</dbReference>
<dbReference type="AlphaFoldDB" id="A0A9D4QC95"/>
<dbReference type="PANTHER" id="PTHR30575">
    <property type="entry name" value="PEPTIDASE M20"/>
    <property type="match status" value="1"/>
</dbReference>
<name>A0A9D4QC95_RHISA</name>
<evidence type="ECO:0000313" key="4">
    <source>
        <dbReference type="Proteomes" id="UP000821837"/>
    </source>
</evidence>
<dbReference type="InterPro" id="IPR002933">
    <property type="entry name" value="Peptidase_M20"/>
</dbReference>
<gene>
    <name evidence="3" type="ORF">HPB52_013632</name>
</gene>
<evidence type="ECO:0000259" key="2">
    <source>
        <dbReference type="Pfam" id="PF07687"/>
    </source>
</evidence>
<dbReference type="SUPFAM" id="SSF55031">
    <property type="entry name" value="Bacterial exopeptidase dimerisation domain"/>
    <property type="match status" value="1"/>
</dbReference>
<dbReference type="VEuPathDB" id="VectorBase:RSAN_040060"/>
<comment type="caution">
    <text evidence="3">The sequence shown here is derived from an EMBL/GenBank/DDBJ whole genome shotgun (WGS) entry which is preliminary data.</text>
</comment>
<dbReference type="Pfam" id="PF07687">
    <property type="entry name" value="M20_dimer"/>
    <property type="match status" value="1"/>
</dbReference>
<proteinExistence type="inferred from homology"/>
<dbReference type="InterPro" id="IPR036264">
    <property type="entry name" value="Bact_exopeptidase_dim_dom"/>
</dbReference>
<dbReference type="SUPFAM" id="SSF53187">
    <property type="entry name" value="Zn-dependent exopeptidases"/>
    <property type="match status" value="1"/>
</dbReference>
<dbReference type="OMA" id="YALPSMN"/>
<dbReference type="GO" id="GO:0016805">
    <property type="term" value="F:dipeptidase activity"/>
    <property type="evidence" value="ECO:0007669"/>
    <property type="project" value="InterPro"/>
</dbReference>
<accession>A0A9D4QC95</accession>
<dbReference type="InterPro" id="IPR017144">
    <property type="entry name" value="Xaa-Arg_dipeptidase"/>
</dbReference>
<dbReference type="EMBL" id="JABSTV010001247">
    <property type="protein sequence ID" value="KAH7972579.1"/>
    <property type="molecule type" value="Genomic_DNA"/>
</dbReference>
<comment type="similarity">
    <text evidence="1">Belongs to the peptidase M20A family.</text>
</comment>
<evidence type="ECO:0000313" key="3">
    <source>
        <dbReference type="EMBL" id="KAH7972579.1"/>
    </source>
</evidence>
<dbReference type="Gene3D" id="3.40.630.10">
    <property type="entry name" value="Zn peptidases"/>
    <property type="match status" value="1"/>
</dbReference>
<dbReference type="InterPro" id="IPR017439">
    <property type="entry name" value="Amidohydrolase"/>
</dbReference>
<dbReference type="InterPro" id="IPR052030">
    <property type="entry name" value="Peptidase_M20/M20A_hydrolases"/>
</dbReference>
<dbReference type="PIRSF" id="PIRSF037226">
    <property type="entry name" value="Amidohydrolase_ACY1L2_prd"/>
    <property type="match status" value="1"/>
</dbReference>
<sequence length="411" mass="44198">MAVDLKDLVNEVVEANSEDLYELSRFVWGHPELALKEVQCHDWLTDFLERRGFEVTRNYLLDTAFKAEFHAPGGAEGPCIALLCEFDALPDIGHACGHNLIAEASVGAALAVQEAMKSNSDMRGKLVVLGTPAEESRCGKEQLIRMGALNGIDATLMAHPSPVDILAAAFVALHQIVVRFKGKAAHAGGSPWEGINALDAAVASYVNIGLLRQQLRPTARVHGVITDGGKYPNVIPEASEAIYFVRAPSTEELAEVKRKVKACFHAAAEATGCTVEIEEQSLPYMHMIHNDAMARTYRKHANALGVTFVDDVVENMPPSGAGTDCGNVSHRVPTIHPVFGIGSARGPANHTRGFADVANAADSQPPTLRAAKVLALTALDLLTDSELMGEVKREFAALQLPPEEEMRAMLS</sequence>
<dbReference type="CDD" id="cd05672">
    <property type="entry name" value="M20_ACY1L2-like"/>
    <property type="match status" value="1"/>
</dbReference>
<dbReference type="OrthoDB" id="6119954at2759"/>
<dbReference type="Proteomes" id="UP000821837">
    <property type="component" value="Chromosome 11"/>
</dbReference>
<feature type="domain" description="Peptidase M20 dimerisation" evidence="2">
    <location>
        <begin position="176"/>
        <end position="268"/>
    </location>
</feature>
<evidence type="ECO:0000256" key="1">
    <source>
        <dbReference type="PIRNR" id="PIRNR037226"/>
    </source>
</evidence>